<feature type="region of interest" description="Disordered" evidence="1">
    <location>
        <begin position="334"/>
        <end position="388"/>
    </location>
</feature>
<organism evidence="4 5">
    <name type="scientific">Halorarum salinum</name>
    <dbReference type="NCBI Taxonomy" id="2743089"/>
    <lineage>
        <taxon>Archaea</taxon>
        <taxon>Methanobacteriati</taxon>
        <taxon>Methanobacteriota</taxon>
        <taxon>Stenosarchaea group</taxon>
        <taxon>Halobacteria</taxon>
        <taxon>Halobacteriales</taxon>
        <taxon>Haloferacaceae</taxon>
        <taxon>Halorarum</taxon>
    </lineage>
</organism>
<dbReference type="OrthoDB" id="187327at2157"/>
<protein>
    <submittedName>
        <fullName evidence="4">DUF4397 domain-containing protein</fullName>
    </submittedName>
</protein>
<dbReference type="RefSeq" id="WP_179270042.1">
    <property type="nucleotide sequence ID" value="NZ_CP058579.1"/>
</dbReference>
<dbReference type="Pfam" id="PF14344">
    <property type="entry name" value="DUF4397"/>
    <property type="match status" value="1"/>
</dbReference>
<evidence type="ECO:0000259" key="3">
    <source>
        <dbReference type="Pfam" id="PF14344"/>
    </source>
</evidence>
<feature type="domain" description="DUF4397" evidence="3">
    <location>
        <begin position="40"/>
        <end position="161"/>
    </location>
</feature>
<accession>A0A7D5QCM1</accession>
<proteinExistence type="predicted"/>
<keyword evidence="5" id="KW-1185">Reference proteome</keyword>
<name>A0A7D5QCM1_9EURY</name>
<dbReference type="AlphaFoldDB" id="A0A7D5QCM1"/>
<dbReference type="GeneID" id="56039326"/>
<feature type="region of interest" description="Disordered" evidence="1">
    <location>
        <begin position="61"/>
        <end position="80"/>
    </location>
</feature>
<dbReference type="InterPro" id="IPR025510">
    <property type="entry name" value="DUF4397"/>
</dbReference>
<keyword evidence="2" id="KW-0812">Transmembrane</keyword>
<feature type="compositionally biased region" description="Gly residues" evidence="1">
    <location>
        <begin position="166"/>
        <end position="176"/>
    </location>
</feature>
<dbReference type="InterPro" id="IPR006311">
    <property type="entry name" value="TAT_signal"/>
</dbReference>
<evidence type="ECO:0000256" key="2">
    <source>
        <dbReference type="SAM" id="Phobius"/>
    </source>
</evidence>
<feature type="compositionally biased region" description="Low complexity" evidence="1">
    <location>
        <begin position="61"/>
        <end position="73"/>
    </location>
</feature>
<evidence type="ECO:0000313" key="5">
    <source>
        <dbReference type="Proteomes" id="UP000509626"/>
    </source>
</evidence>
<sequence>MRKHTTTRRRVVRGVGAIGVASFVGGVAVTAQEDGGDQGSAVRVVHASPDAPNVDIRLSAADDGAAGDGTETPGDGGNGEATAEIEGLGFRDVSGYTELDPGTYRVQVVAAGDEGVLEGILDDFLDGDGGGGGEDGETVVFDEEVDVEEGTTYTAVAFGEVSRGPASGGDGGGDDGGTATETDEDSGEDGTGEQGTSGQGFQVEVLEDDISDPGEDNSRVRIFHAVPDVEAVTIATAGGGDGGGGEGTGTPEDDGALGDGTGTSGADGAGGETLVDELAYGESETVEVPPGDYTVRISEAGDDAGADMGEGGNVQEAELSTEGSTAYSAFALGYFDPESAGGEDGGDGTETPDGGDGGGDGSGEEFELVVVEDSQGGERSDGGTDGLL</sequence>
<feature type="compositionally biased region" description="Gly residues" evidence="1">
    <location>
        <begin position="237"/>
        <end position="248"/>
    </location>
</feature>
<feature type="compositionally biased region" description="Gly residues" evidence="1">
    <location>
        <begin position="257"/>
        <end position="271"/>
    </location>
</feature>
<dbReference type="PROSITE" id="PS51318">
    <property type="entry name" value="TAT"/>
    <property type="match status" value="1"/>
</dbReference>
<evidence type="ECO:0000256" key="1">
    <source>
        <dbReference type="SAM" id="MobiDB-lite"/>
    </source>
</evidence>
<feature type="region of interest" description="Disordered" evidence="1">
    <location>
        <begin position="234"/>
        <end position="321"/>
    </location>
</feature>
<dbReference type="Proteomes" id="UP000509626">
    <property type="component" value="Chromosome"/>
</dbReference>
<gene>
    <name evidence="4" type="ORF">HUG12_17665</name>
</gene>
<reference evidence="4 5" key="1">
    <citation type="submission" date="2020-06" db="EMBL/GenBank/DDBJ databases">
        <title>NJ-3-1, isolated from saline soil.</title>
        <authorList>
            <person name="Cui H.L."/>
            <person name="Shi X."/>
        </authorList>
    </citation>
    <scope>NUCLEOTIDE SEQUENCE [LARGE SCALE GENOMIC DNA]</scope>
    <source>
        <strain evidence="4 5">NJ-3-1</strain>
    </source>
</reference>
<feature type="region of interest" description="Disordered" evidence="1">
    <location>
        <begin position="158"/>
        <end position="201"/>
    </location>
</feature>
<feature type="transmembrane region" description="Helical" evidence="2">
    <location>
        <begin position="12"/>
        <end position="31"/>
    </location>
</feature>
<evidence type="ECO:0000313" key="4">
    <source>
        <dbReference type="EMBL" id="QLG63458.1"/>
    </source>
</evidence>
<dbReference type="KEGG" id="halu:HUG12_17665"/>
<dbReference type="EMBL" id="CP058579">
    <property type="protein sequence ID" value="QLG63458.1"/>
    <property type="molecule type" value="Genomic_DNA"/>
</dbReference>
<feature type="compositionally biased region" description="Acidic residues" evidence="1">
    <location>
        <begin position="181"/>
        <end position="191"/>
    </location>
</feature>
<keyword evidence="2" id="KW-1133">Transmembrane helix</keyword>
<keyword evidence="2" id="KW-0472">Membrane</keyword>